<dbReference type="InterPro" id="IPR011004">
    <property type="entry name" value="Trimer_LpxA-like_sf"/>
</dbReference>
<evidence type="ECO:0000313" key="1">
    <source>
        <dbReference type="EMBL" id="QUS35227.1"/>
    </source>
</evidence>
<proteinExistence type="predicted"/>
<dbReference type="PANTHER" id="PTHR13061:SF29">
    <property type="entry name" value="GAMMA CARBONIC ANHYDRASE-LIKE 1, MITOCHONDRIAL-RELATED"/>
    <property type="match status" value="1"/>
</dbReference>
<protein>
    <submittedName>
        <fullName evidence="1">Gamma carbonic anhydrase family protein</fullName>
    </submittedName>
</protein>
<dbReference type="InterPro" id="IPR047324">
    <property type="entry name" value="LbH_gamma_CA-like"/>
</dbReference>
<dbReference type="RefSeq" id="WP_211784473.1">
    <property type="nucleotide sequence ID" value="NZ_CP047289.1"/>
</dbReference>
<dbReference type="SUPFAM" id="SSF51161">
    <property type="entry name" value="Trimeric LpxA-like enzymes"/>
    <property type="match status" value="1"/>
</dbReference>
<dbReference type="Gene3D" id="2.160.10.10">
    <property type="entry name" value="Hexapeptide repeat proteins"/>
    <property type="match status" value="1"/>
</dbReference>
<dbReference type="Proteomes" id="UP000679284">
    <property type="component" value="Chromosome"/>
</dbReference>
<dbReference type="AlphaFoldDB" id="A0A8J8MRP8"/>
<accession>A0A8J8MRP8</accession>
<dbReference type="InterPro" id="IPR001451">
    <property type="entry name" value="Hexapep"/>
</dbReference>
<sequence length="176" mass="18236">MMHDLENQSPMLPASGDVWVAPGAHVIGQVALGSGVGVWFGAVLRGDNEPIRVGEGSNIQDLCMLHTDLGFPLTVGAECTVGHGAILHGCTLGDGTLIGMGAVVMNGARIGEECLIGARALVTEGREIPAGSLVLGSPAKVVRALTPEERAGLRASAARYRQNMRRFREGLTTLGG</sequence>
<dbReference type="CDD" id="cd04645">
    <property type="entry name" value="LbH_gamma_CA_like"/>
    <property type="match status" value="1"/>
</dbReference>
<dbReference type="PANTHER" id="PTHR13061">
    <property type="entry name" value="DYNACTIN SUBUNIT P25"/>
    <property type="match status" value="1"/>
</dbReference>
<organism evidence="1 2">
    <name type="scientific">Falsirhodobacter algicola</name>
    <dbReference type="NCBI Taxonomy" id="2692330"/>
    <lineage>
        <taxon>Bacteria</taxon>
        <taxon>Pseudomonadati</taxon>
        <taxon>Pseudomonadota</taxon>
        <taxon>Alphaproteobacteria</taxon>
        <taxon>Rhodobacterales</taxon>
        <taxon>Paracoccaceae</taxon>
        <taxon>Falsirhodobacter</taxon>
    </lineage>
</organism>
<dbReference type="InterPro" id="IPR050484">
    <property type="entry name" value="Transf_Hexapept/Carb_Anhydrase"/>
</dbReference>
<evidence type="ECO:0000313" key="2">
    <source>
        <dbReference type="Proteomes" id="UP000679284"/>
    </source>
</evidence>
<dbReference type="EMBL" id="CP047289">
    <property type="protein sequence ID" value="QUS35227.1"/>
    <property type="molecule type" value="Genomic_DNA"/>
</dbReference>
<name>A0A8J8MRP8_9RHOB</name>
<keyword evidence="2" id="KW-1185">Reference proteome</keyword>
<dbReference type="KEGG" id="fap:GR316_02410"/>
<gene>
    <name evidence="1" type="ORF">GR316_02410</name>
</gene>
<reference evidence="1" key="1">
    <citation type="submission" date="2020-01" db="EMBL/GenBank/DDBJ databases">
        <authorList>
            <person name="Yang Y."/>
            <person name="Kwon Y.M."/>
        </authorList>
    </citation>
    <scope>NUCLEOTIDE SEQUENCE</scope>
    <source>
        <strain evidence="1">PG104</strain>
    </source>
</reference>
<dbReference type="Pfam" id="PF00132">
    <property type="entry name" value="Hexapep"/>
    <property type="match status" value="1"/>
</dbReference>